<keyword evidence="3" id="KW-1185">Reference proteome</keyword>
<organism evidence="2 3">
    <name type="scientific">Candidatus Naiadarchaeum limnaeum</name>
    <dbReference type="NCBI Taxonomy" id="2756139"/>
    <lineage>
        <taxon>Archaea</taxon>
        <taxon>Candidatus Undinarchaeota</taxon>
        <taxon>Candidatus Undinarchaeia</taxon>
        <taxon>Candidatus Naiadarchaeales</taxon>
        <taxon>Candidatus Naiadarchaeaceae</taxon>
        <taxon>Candidatus Naiadarchaeum</taxon>
    </lineage>
</organism>
<reference evidence="2 3" key="1">
    <citation type="journal article" name="Nat. Commun.">
        <title>Undinarchaeota illuminate DPANN phylogeny and the impact of gene transfer on archaeal evolution.</title>
        <authorList>
            <person name="Dombrowski N."/>
            <person name="Williams T.A."/>
            <person name="Sun J."/>
            <person name="Woodcroft B.J."/>
            <person name="Lee J.H."/>
            <person name="Minh B.Q."/>
            <person name="Rinke C."/>
            <person name="Spang A."/>
        </authorList>
    </citation>
    <scope>NUCLEOTIDE SEQUENCE [LARGE SCALE GENOMIC DNA]</scope>
    <source>
        <strain evidence="2">MAG_bin1129</strain>
    </source>
</reference>
<feature type="transmembrane region" description="Helical" evidence="1">
    <location>
        <begin position="165"/>
        <end position="185"/>
    </location>
</feature>
<keyword evidence="1" id="KW-0472">Membrane</keyword>
<dbReference type="AlphaFoldDB" id="A0A832V4E2"/>
<keyword evidence="1" id="KW-1133">Transmembrane helix</keyword>
<name>A0A832V4E2_9ARCH</name>
<dbReference type="EMBL" id="DVAB01000002">
    <property type="protein sequence ID" value="HIJ99924.1"/>
    <property type="molecule type" value="Genomic_DNA"/>
</dbReference>
<evidence type="ECO:0000313" key="3">
    <source>
        <dbReference type="Proteomes" id="UP000646946"/>
    </source>
</evidence>
<feature type="transmembrane region" description="Helical" evidence="1">
    <location>
        <begin position="63"/>
        <end position="85"/>
    </location>
</feature>
<comment type="caution">
    <text evidence="2">The sequence shown here is derived from an EMBL/GenBank/DDBJ whole genome shotgun (WGS) entry which is preliminary data.</text>
</comment>
<keyword evidence="1" id="KW-0812">Transmembrane</keyword>
<accession>A0A832V4E2</accession>
<evidence type="ECO:0000256" key="1">
    <source>
        <dbReference type="SAM" id="Phobius"/>
    </source>
</evidence>
<dbReference type="Proteomes" id="UP000646946">
    <property type="component" value="Unassembled WGS sequence"/>
</dbReference>
<feature type="transmembrane region" description="Helical" evidence="1">
    <location>
        <begin position="125"/>
        <end position="145"/>
    </location>
</feature>
<protein>
    <submittedName>
        <fullName evidence="2">Uncharacterized protein</fullName>
    </submittedName>
</protein>
<gene>
    <name evidence="2" type="ORF">H1016_00095</name>
</gene>
<feature type="transmembrane region" description="Helical" evidence="1">
    <location>
        <begin position="91"/>
        <end position="113"/>
    </location>
</feature>
<feature type="transmembrane region" description="Helical" evidence="1">
    <location>
        <begin position="32"/>
        <end position="51"/>
    </location>
</feature>
<sequence>MAMKFNSMLAVLPALSITGQLSLTIKDVGSLLVLAAVLFAVELAFFLIPGVSVSSLLIALACLYYPFWIVFAVALFPVFFAHFLITKNPSAIVPDFLTLLPMVAFGTFAGPVILSSVSGFLGWSLYGVTFSLVKWGVAIPVGIMTGRSMGKRLRELVLEPLVSSILFQAKTFFFFLFPGIVIKLAGIGISA</sequence>
<evidence type="ECO:0000313" key="2">
    <source>
        <dbReference type="EMBL" id="HIJ99924.1"/>
    </source>
</evidence>
<proteinExistence type="predicted"/>